<dbReference type="InterPro" id="IPR023415">
    <property type="entry name" value="LDLR_class-A_CS"/>
</dbReference>
<dbReference type="Gene3D" id="4.10.400.10">
    <property type="entry name" value="Low-density Lipoprotein Receptor"/>
    <property type="match status" value="2"/>
</dbReference>
<protein>
    <submittedName>
        <fullName evidence="11">LRP2</fullName>
    </submittedName>
</protein>
<keyword evidence="6 9" id="KW-1015">Disulfide bond</keyword>
<gene>
    <name evidence="11" type="ORF">MCOR_23098</name>
</gene>
<dbReference type="Proteomes" id="UP000507470">
    <property type="component" value="Unassembled WGS sequence"/>
</dbReference>
<accession>A0A6J8BY39</accession>
<feature type="disulfide bond" evidence="9">
    <location>
        <begin position="678"/>
        <end position="693"/>
    </location>
</feature>
<keyword evidence="5 10" id="KW-0472">Membrane</keyword>
<evidence type="ECO:0000256" key="7">
    <source>
        <dbReference type="ARBA" id="ARBA00023170"/>
    </source>
</evidence>
<sequence>MVIAVIFAEILNELWFNRHSPWGRRFDDRYHINSVLCDAVLVVLLKYIIEFVWVVGRWEDAMMLSLFLAGIFACLEAPRWHLNHGDVMGRFFSYLIHKFLLMFVMIFALIYFRYLGHNNDPVSPIVLTKINLNRKEQLDWFNFIVGSSEDDLFQHIRENPSMITALMYFDSFNQCSCHNLEQCRLSGTGNNKLEILCKCILYGLCPHILMLRHGISEKDPMFYTDNLYDRLYSMENFDISERKNSNHCGVYWIHVAIMAERYKIVRSLLPILSNYKTNTFIFLSLWNKFSPLYLAVVHTNLDLVKQLLHYYPDFVNDTCQFETRWDMEHQKKVTKATHITQVAIRHDFPKALECMWPNFKMTCDRTRKHLENSLRFAIEHKKTTSKDYIMSKGVVLSSNDQKSLLLSAITEIDIEVVRMCLLGKVSTISIVDGLKMAVNKGLLEFATILLEKMKASNVKISNIIGLQDCMIDAFFNHNEQIVRLLIEYHLDVNVTYCGLSLLSWSEILGLQNLQEILKTAGGMTFQTYEEPSKCVLSDIVHLKANTRKNVERLIERDYNVNGLIVTNSLLGKEKTTTDTIMCTIHSGKYTILFTVFLTLSTSLPLGSSLRKDHNGCYAHEFRCLNRYYCINRRYVCDEINDCGDFSDESYCSNKKCFQGEFLCRSNGIYVCHPNHYTCDGEPDCDDQSDERNCQIKRSNANLLDHLKRQLSAKIPFYFYKPNEASPSFY</sequence>
<dbReference type="EMBL" id="CACVKT020004042">
    <property type="protein sequence ID" value="CAC5387810.1"/>
    <property type="molecule type" value="Genomic_DNA"/>
</dbReference>
<evidence type="ECO:0000256" key="5">
    <source>
        <dbReference type="ARBA" id="ARBA00023136"/>
    </source>
</evidence>
<feature type="transmembrane region" description="Helical" evidence="10">
    <location>
        <begin position="30"/>
        <end position="49"/>
    </location>
</feature>
<keyword evidence="8" id="KW-0325">Glycoprotein</keyword>
<dbReference type="SUPFAM" id="SSF48403">
    <property type="entry name" value="Ankyrin repeat"/>
    <property type="match status" value="1"/>
</dbReference>
<evidence type="ECO:0000256" key="6">
    <source>
        <dbReference type="ARBA" id="ARBA00023157"/>
    </source>
</evidence>
<reference evidence="11 12" key="1">
    <citation type="submission" date="2020-06" db="EMBL/GenBank/DDBJ databases">
        <authorList>
            <person name="Li R."/>
            <person name="Bekaert M."/>
        </authorList>
    </citation>
    <scope>NUCLEOTIDE SEQUENCE [LARGE SCALE GENOMIC DNA]</scope>
    <source>
        <strain evidence="12">wild</strain>
    </source>
</reference>
<dbReference type="PANTHER" id="PTHR22722">
    <property type="entry name" value="LOW-DENSITY LIPOPROTEIN RECEPTOR-RELATED PROTEIN 2-RELATED"/>
    <property type="match status" value="1"/>
</dbReference>
<dbReference type="GO" id="GO:0042562">
    <property type="term" value="F:hormone binding"/>
    <property type="evidence" value="ECO:0007669"/>
    <property type="project" value="TreeGrafter"/>
</dbReference>
<feature type="disulfide bond" evidence="9">
    <location>
        <begin position="636"/>
        <end position="651"/>
    </location>
</feature>
<dbReference type="InterPro" id="IPR051221">
    <property type="entry name" value="LDLR-related"/>
</dbReference>
<evidence type="ECO:0000256" key="1">
    <source>
        <dbReference type="ARBA" id="ARBA00004167"/>
    </source>
</evidence>
<keyword evidence="4 10" id="KW-1133">Transmembrane helix</keyword>
<dbReference type="SMART" id="SM00248">
    <property type="entry name" value="ANK"/>
    <property type="match status" value="3"/>
</dbReference>
<dbReference type="PRINTS" id="PR00261">
    <property type="entry name" value="LDLRECEPTOR"/>
</dbReference>
<dbReference type="InterPro" id="IPR036055">
    <property type="entry name" value="LDL_receptor-like_sf"/>
</dbReference>
<organism evidence="11 12">
    <name type="scientific">Mytilus coruscus</name>
    <name type="common">Sea mussel</name>
    <dbReference type="NCBI Taxonomy" id="42192"/>
    <lineage>
        <taxon>Eukaryota</taxon>
        <taxon>Metazoa</taxon>
        <taxon>Spiralia</taxon>
        <taxon>Lophotrochozoa</taxon>
        <taxon>Mollusca</taxon>
        <taxon>Bivalvia</taxon>
        <taxon>Autobranchia</taxon>
        <taxon>Pteriomorphia</taxon>
        <taxon>Mytilida</taxon>
        <taxon>Mytiloidea</taxon>
        <taxon>Mytilidae</taxon>
        <taxon>Mytilinae</taxon>
        <taxon>Mytilus</taxon>
    </lineage>
</organism>
<dbReference type="OrthoDB" id="6057185at2759"/>
<keyword evidence="3" id="KW-0677">Repeat</keyword>
<dbReference type="InterPro" id="IPR002172">
    <property type="entry name" value="LDrepeatLR_classA_rpt"/>
</dbReference>
<dbReference type="Pfam" id="PF00057">
    <property type="entry name" value="Ldl_recept_a"/>
    <property type="match status" value="2"/>
</dbReference>
<dbReference type="CDD" id="cd00112">
    <property type="entry name" value="LDLa"/>
    <property type="match status" value="2"/>
</dbReference>
<feature type="transmembrane region" description="Helical" evidence="10">
    <location>
        <begin position="94"/>
        <end position="114"/>
    </location>
</feature>
<evidence type="ECO:0000313" key="11">
    <source>
        <dbReference type="EMBL" id="CAC5387810.1"/>
    </source>
</evidence>
<evidence type="ECO:0000256" key="3">
    <source>
        <dbReference type="ARBA" id="ARBA00022737"/>
    </source>
</evidence>
<evidence type="ECO:0000256" key="10">
    <source>
        <dbReference type="SAM" id="Phobius"/>
    </source>
</evidence>
<dbReference type="InterPro" id="IPR002110">
    <property type="entry name" value="Ankyrin_rpt"/>
</dbReference>
<dbReference type="PROSITE" id="PS01209">
    <property type="entry name" value="LDLRA_1"/>
    <property type="match status" value="1"/>
</dbReference>
<dbReference type="GO" id="GO:0016324">
    <property type="term" value="C:apical plasma membrane"/>
    <property type="evidence" value="ECO:0007669"/>
    <property type="project" value="TreeGrafter"/>
</dbReference>
<dbReference type="PANTHER" id="PTHR22722:SF14">
    <property type="entry name" value="MEGALIN, ISOFORM A"/>
    <property type="match status" value="1"/>
</dbReference>
<dbReference type="SMART" id="SM00192">
    <property type="entry name" value="LDLa"/>
    <property type="match status" value="2"/>
</dbReference>
<dbReference type="InterPro" id="IPR036770">
    <property type="entry name" value="Ankyrin_rpt-contain_sf"/>
</dbReference>
<evidence type="ECO:0000256" key="2">
    <source>
        <dbReference type="ARBA" id="ARBA00022692"/>
    </source>
</evidence>
<evidence type="ECO:0000256" key="8">
    <source>
        <dbReference type="ARBA" id="ARBA00023180"/>
    </source>
</evidence>
<evidence type="ECO:0000256" key="4">
    <source>
        <dbReference type="ARBA" id="ARBA00022989"/>
    </source>
</evidence>
<dbReference type="GO" id="GO:0006898">
    <property type="term" value="P:receptor-mediated endocytosis"/>
    <property type="evidence" value="ECO:0007669"/>
    <property type="project" value="TreeGrafter"/>
</dbReference>
<keyword evidence="7" id="KW-0675">Receptor</keyword>
<comment type="caution">
    <text evidence="9">Lacks conserved residue(s) required for the propagation of feature annotation.</text>
</comment>
<name>A0A6J8BY39_MYTCO</name>
<proteinExistence type="predicted"/>
<evidence type="ECO:0000313" key="12">
    <source>
        <dbReference type="Proteomes" id="UP000507470"/>
    </source>
</evidence>
<keyword evidence="2 10" id="KW-0812">Transmembrane</keyword>
<dbReference type="Gene3D" id="1.25.40.20">
    <property type="entry name" value="Ankyrin repeat-containing domain"/>
    <property type="match status" value="1"/>
</dbReference>
<dbReference type="SUPFAM" id="SSF57424">
    <property type="entry name" value="LDL receptor-like module"/>
    <property type="match status" value="2"/>
</dbReference>
<comment type="subcellular location">
    <subcellularLocation>
        <location evidence="1">Membrane</location>
        <topology evidence="1">Single-pass membrane protein</topology>
    </subcellularLocation>
</comment>
<evidence type="ECO:0000256" key="9">
    <source>
        <dbReference type="PROSITE-ProRule" id="PRU00124"/>
    </source>
</evidence>
<dbReference type="PROSITE" id="PS50068">
    <property type="entry name" value="LDLRA_2"/>
    <property type="match status" value="2"/>
</dbReference>
<dbReference type="AlphaFoldDB" id="A0A6J8BY39"/>
<dbReference type="GO" id="GO:0043235">
    <property type="term" value="C:receptor complex"/>
    <property type="evidence" value="ECO:0007669"/>
    <property type="project" value="TreeGrafter"/>
</dbReference>
<feature type="transmembrane region" description="Helical" evidence="10">
    <location>
        <begin position="61"/>
        <end position="82"/>
    </location>
</feature>
<keyword evidence="12" id="KW-1185">Reference proteome</keyword>